<keyword evidence="9 13" id="KW-0482">Metalloprotease</keyword>
<reference evidence="14" key="1">
    <citation type="submission" date="2018-05" db="EMBL/GenBank/DDBJ databases">
        <authorList>
            <person name="Li Y."/>
        </authorList>
    </citation>
    <scope>NUCLEOTIDE SEQUENCE [LARGE SCALE GENOMIC DNA]</scope>
    <source>
        <strain evidence="14">sk1b4</strain>
    </source>
</reference>
<gene>
    <name evidence="13" type="ORF">DD236_09950</name>
</gene>
<comment type="caution">
    <text evidence="13">The sequence shown here is derived from an EMBL/GenBank/DDBJ whole genome shotgun (WGS) entry which is preliminary data.</text>
</comment>
<organism evidence="13 14">
    <name type="scientific">Ancrocorticia populi</name>
    <dbReference type="NCBI Taxonomy" id="2175228"/>
    <lineage>
        <taxon>Bacteria</taxon>
        <taxon>Bacillati</taxon>
        <taxon>Actinomycetota</taxon>
        <taxon>Actinomycetes</taxon>
        <taxon>Actinomycetales</taxon>
        <taxon>Actinomycetaceae</taxon>
        <taxon>Ancrocorticia</taxon>
    </lineage>
</organism>
<sequence>MGSLPGILLLIVGLLVSVGLHEVGHLLPAKKFGVKVPQYFIGFGPTIWSTTKGGTEYGLKALPLGGYVRLAGMVWPGAESRKQVNRKGEVTIAEETRRASAAELTLTEEPHAFWRLGAGKRLIVMFGGPVMNFLIAGVLLAVVFCGIGILQPSNQISTVSTCVTDSDRCEEGDPPAPGAQAGIMPEDVIVSWDGTPVSDWDDIQQTIAAGDANPVNVVVERDGTEKTLVVTPTLAERPVVGENGEVATDANGEVLTEQRPYVGIGPAYTHERVSLTEIPGELWDLTSGTAQVIAKLPGDLWNTATGLITGDDRASSGVMGIVGAADLAGNITSSDQDAYGLSARIGDLLLLIASLNISLFLFNLLPLLPLDGGHIVGAAYEGVRRRFAQLRGKPDPGPVDIARLMPFGYIVAFAFILMTVLLIVADIVNPIF</sequence>
<keyword evidence="7" id="KW-0862">Zinc</keyword>
<evidence type="ECO:0000313" key="14">
    <source>
        <dbReference type="Proteomes" id="UP000245283"/>
    </source>
</evidence>
<dbReference type="SUPFAM" id="SSF50156">
    <property type="entry name" value="PDZ domain-like"/>
    <property type="match status" value="1"/>
</dbReference>
<dbReference type="OrthoDB" id="9782003at2"/>
<dbReference type="CDD" id="cd06163">
    <property type="entry name" value="S2P-M50_PDZ_RseP-like"/>
    <property type="match status" value="1"/>
</dbReference>
<feature type="transmembrane region" description="Helical" evidence="11">
    <location>
        <begin position="407"/>
        <end position="428"/>
    </location>
</feature>
<dbReference type="InterPro" id="IPR036034">
    <property type="entry name" value="PDZ_sf"/>
</dbReference>
<comment type="similarity">
    <text evidence="3">Belongs to the peptidase M50B family.</text>
</comment>
<evidence type="ECO:0000256" key="1">
    <source>
        <dbReference type="ARBA" id="ARBA00001947"/>
    </source>
</evidence>
<evidence type="ECO:0000259" key="12">
    <source>
        <dbReference type="Pfam" id="PF02163"/>
    </source>
</evidence>
<evidence type="ECO:0000256" key="5">
    <source>
        <dbReference type="ARBA" id="ARBA00022692"/>
    </source>
</evidence>
<feature type="domain" description="Peptidase M50" evidence="12">
    <location>
        <begin position="10"/>
        <end position="392"/>
    </location>
</feature>
<dbReference type="InterPro" id="IPR004387">
    <property type="entry name" value="Pept_M50_Zn"/>
</dbReference>
<keyword evidence="6" id="KW-0378">Hydrolase</keyword>
<evidence type="ECO:0000256" key="6">
    <source>
        <dbReference type="ARBA" id="ARBA00022801"/>
    </source>
</evidence>
<dbReference type="PANTHER" id="PTHR42837:SF2">
    <property type="entry name" value="MEMBRANE METALLOPROTEASE ARASP2, CHLOROPLASTIC-RELATED"/>
    <property type="match status" value="1"/>
</dbReference>
<protein>
    <submittedName>
        <fullName evidence="13">Zinc metalloprotease</fullName>
    </submittedName>
</protein>
<comment type="subcellular location">
    <subcellularLocation>
        <location evidence="2">Membrane</location>
        <topology evidence="2">Multi-pass membrane protein</topology>
    </subcellularLocation>
</comment>
<feature type="transmembrane region" description="Helical" evidence="11">
    <location>
        <begin position="348"/>
        <end position="368"/>
    </location>
</feature>
<dbReference type="InterPro" id="IPR008915">
    <property type="entry name" value="Peptidase_M50"/>
</dbReference>
<evidence type="ECO:0000313" key="13">
    <source>
        <dbReference type="EMBL" id="PWF25753.1"/>
    </source>
</evidence>
<evidence type="ECO:0000256" key="4">
    <source>
        <dbReference type="ARBA" id="ARBA00022670"/>
    </source>
</evidence>
<keyword evidence="5 11" id="KW-0812">Transmembrane</keyword>
<keyword evidence="10 11" id="KW-0472">Membrane</keyword>
<dbReference type="Proteomes" id="UP000245283">
    <property type="component" value="Unassembled WGS sequence"/>
</dbReference>
<dbReference type="GO" id="GO:0004222">
    <property type="term" value="F:metalloendopeptidase activity"/>
    <property type="evidence" value="ECO:0007669"/>
    <property type="project" value="InterPro"/>
</dbReference>
<dbReference type="PANTHER" id="PTHR42837">
    <property type="entry name" value="REGULATOR OF SIGMA-E PROTEASE RSEP"/>
    <property type="match status" value="1"/>
</dbReference>
<dbReference type="GO" id="GO:0016020">
    <property type="term" value="C:membrane"/>
    <property type="evidence" value="ECO:0007669"/>
    <property type="project" value="UniProtKB-SubCell"/>
</dbReference>
<evidence type="ECO:0000256" key="10">
    <source>
        <dbReference type="ARBA" id="ARBA00023136"/>
    </source>
</evidence>
<evidence type="ECO:0000256" key="9">
    <source>
        <dbReference type="ARBA" id="ARBA00023049"/>
    </source>
</evidence>
<dbReference type="CDD" id="cd23081">
    <property type="entry name" value="cpPDZ_EcRseP-like"/>
    <property type="match status" value="1"/>
</dbReference>
<evidence type="ECO:0000256" key="7">
    <source>
        <dbReference type="ARBA" id="ARBA00022833"/>
    </source>
</evidence>
<evidence type="ECO:0000256" key="3">
    <source>
        <dbReference type="ARBA" id="ARBA00007931"/>
    </source>
</evidence>
<keyword evidence="4 13" id="KW-0645">Protease</keyword>
<evidence type="ECO:0000256" key="8">
    <source>
        <dbReference type="ARBA" id="ARBA00022989"/>
    </source>
</evidence>
<dbReference type="Pfam" id="PF02163">
    <property type="entry name" value="Peptidase_M50"/>
    <property type="match status" value="1"/>
</dbReference>
<evidence type="ECO:0000256" key="2">
    <source>
        <dbReference type="ARBA" id="ARBA00004141"/>
    </source>
</evidence>
<feature type="transmembrane region" description="Helical" evidence="11">
    <location>
        <begin position="130"/>
        <end position="150"/>
    </location>
</feature>
<keyword evidence="8 11" id="KW-1133">Transmembrane helix</keyword>
<proteinExistence type="inferred from homology"/>
<dbReference type="Gene3D" id="2.30.42.10">
    <property type="match status" value="1"/>
</dbReference>
<evidence type="ECO:0000256" key="11">
    <source>
        <dbReference type="SAM" id="Phobius"/>
    </source>
</evidence>
<comment type="cofactor">
    <cofactor evidence="1">
        <name>Zn(2+)</name>
        <dbReference type="ChEBI" id="CHEBI:29105"/>
    </cofactor>
</comment>
<accession>A0A2V1K681</accession>
<dbReference type="GO" id="GO:0006508">
    <property type="term" value="P:proteolysis"/>
    <property type="evidence" value="ECO:0007669"/>
    <property type="project" value="UniProtKB-KW"/>
</dbReference>
<dbReference type="AlphaFoldDB" id="A0A2V1K681"/>
<dbReference type="EMBL" id="QETB01000005">
    <property type="protein sequence ID" value="PWF25753.1"/>
    <property type="molecule type" value="Genomic_DNA"/>
</dbReference>
<dbReference type="RefSeq" id="WP_109094242.1">
    <property type="nucleotide sequence ID" value="NZ_QETB01000005.1"/>
</dbReference>
<keyword evidence="14" id="KW-1185">Reference proteome</keyword>
<name>A0A2V1K681_9ACTO</name>